<feature type="non-terminal residue" evidence="2">
    <location>
        <position position="1"/>
    </location>
</feature>
<organism evidence="2">
    <name type="scientific">marine sediment metagenome</name>
    <dbReference type="NCBI Taxonomy" id="412755"/>
    <lineage>
        <taxon>unclassified sequences</taxon>
        <taxon>metagenomes</taxon>
        <taxon>ecological metagenomes</taxon>
    </lineage>
</organism>
<sequence length="64" mass="7575">YKKQEKFAPYIPIAKARGFTALSGKLILRMLTYIIQMIIMIYLSLMRYLLYLNLGKMIHFQSQS</sequence>
<protein>
    <submittedName>
        <fullName evidence="2">Uncharacterized protein</fullName>
    </submittedName>
</protein>
<reference evidence="2" key="1">
    <citation type="journal article" date="2015" name="Nature">
        <title>Complex archaea that bridge the gap between prokaryotes and eukaryotes.</title>
        <authorList>
            <person name="Spang A."/>
            <person name="Saw J.H."/>
            <person name="Jorgensen S.L."/>
            <person name="Zaremba-Niedzwiedzka K."/>
            <person name="Martijn J."/>
            <person name="Lind A.E."/>
            <person name="van Eijk R."/>
            <person name="Schleper C."/>
            <person name="Guy L."/>
            <person name="Ettema T.J."/>
        </authorList>
    </citation>
    <scope>NUCLEOTIDE SEQUENCE</scope>
</reference>
<dbReference type="AlphaFoldDB" id="A0A0F9NDW4"/>
<evidence type="ECO:0000256" key="1">
    <source>
        <dbReference type="SAM" id="Phobius"/>
    </source>
</evidence>
<gene>
    <name evidence="2" type="ORF">LCGC14_0978740</name>
</gene>
<keyword evidence="1" id="KW-1133">Transmembrane helix</keyword>
<comment type="caution">
    <text evidence="2">The sequence shown here is derived from an EMBL/GenBank/DDBJ whole genome shotgun (WGS) entry which is preliminary data.</text>
</comment>
<proteinExistence type="predicted"/>
<dbReference type="EMBL" id="LAZR01003642">
    <property type="protein sequence ID" value="KKN16164.1"/>
    <property type="molecule type" value="Genomic_DNA"/>
</dbReference>
<feature type="transmembrane region" description="Helical" evidence="1">
    <location>
        <begin position="30"/>
        <end position="50"/>
    </location>
</feature>
<accession>A0A0F9NDW4</accession>
<evidence type="ECO:0000313" key="2">
    <source>
        <dbReference type="EMBL" id="KKN16164.1"/>
    </source>
</evidence>
<name>A0A0F9NDW4_9ZZZZ</name>
<keyword evidence="1" id="KW-0472">Membrane</keyword>
<keyword evidence="1" id="KW-0812">Transmembrane</keyword>